<feature type="compositionally biased region" description="Basic and acidic residues" evidence="1">
    <location>
        <begin position="621"/>
        <end position="634"/>
    </location>
</feature>
<name>A0A0W0VRU0_9GAMM</name>
<keyword evidence="2" id="KW-0472">Membrane</keyword>
<protein>
    <submittedName>
        <fullName evidence="3">Uncharacterized protein</fullName>
    </submittedName>
</protein>
<dbReference type="EMBL" id="LNYI01000021">
    <property type="protein sequence ID" value="KTD22792.1"/>
    <property type="molecule type" value="Genomic_DNA"/>
</dbReference>
<dbReference type="STRING" id="45067.Llan_1033"/>
<feature type="transmembrane region" description="Helical" evidence="2">
    <location>
        <begin position="404"/>
        <end position="426"/>
    </location>
</feature>
<dbReference type="OrthoDB" id="5638789at2"/>
<dbReference type="RefSeq" id="WP_028374105.1">
    <property type="nucleotide sequence ID" value="NZ_CAAAJD010000022.1"/>
</dbReference>
<sequence length="641" mass="72075">MPKVRVITGTYDSVLDRDLNAYGPQNKQAWLAHSPNPSFEILKDLSRNTFVPSNGRTYDDYLATWLSPSASRSFSQGNMTGSFYLTILQTFIMISDKFPKEEVKEGVVPRTEETRVSTNEKSYYHGDNRDNLSFSFYDDDGVLCGVSIHYSKLDPELWTAAVIRNPTGEPKDREVLILSPEDIIKSKQGDQLDSSQTAVALFYDFLNSKQIQRELDGIFIRDGLVDIEKLKELIPHYKPEREDNETSKVSSLKSQYAKMESWNELTKEQVAIKKAWDEQGELSDEEFTTLKKGLKKWQLDLPDREWPLVDEILQKEHWNELKEKHQDVIKTVLNQKQWKELTSEQVAIVKEALIQKQKQNVVKALGWYESELRPWYHEYELSLHDEAMDKEAEKSFLRRNAGPLTGIVISLLFLVSAILILTGVLAPLGLTLGLITTIVTAVVGGGAAITAGASAIKVGVDENKLSTYQQELEAEQESLSVNANFQRKLKEINPNIDISQFGKGKITIEMLAEVAGNLEVDLPNDSEAVMRAILGANFSEDEFNKLFETVQKAAVVAVEEKPLVIEDDEESSLVVDHEKFVQMQHKVEVVVDDSSLDTAEKAVKGVPTGISSTDVVVTKKKEVEPEGEKLDLSTKLDSSNV</sequence>
<reference evidence="3 4" key="1">
    <citation type="submission" date="2015-11" db="EMBL/GenBank/DDBJ databases">
        <title>Genomic analysis of 38 Legionella species identifies large and diverse effector repertoires.</title>
        <authorList>
            <person name="Burstein D."/>
            <person name="Amaro F."/>
            <person name="Zusman T."/>
            <person name="Lifshitz Z."/>
            <person name="Cohen O."/>
            <person name="Gilbert J.A."/>
            <person name="Pupko T."/>
            <person name="Shuman H.A."/>
            <person name="Segal G."/>
        </authorList>
    </citation>
    <scope>NUCLEOTIDE SEQUENCE [LARGE SCALE GENOMIC DNA]</scope>
    <source>
        <strain evidence="3 4">ATCC 49751</strain>
    </source>
</reference>
<evidence type="ECO:0000256" key="1">
    <source>
        <dbReference type="SAM" id="MobiDB-lite"/>
    </source>
</evidence>
<keyword evidence="4" id="KW-1185">Reference proteome</keyword>
<keyword evidence="2" id="KW-0812">Transmembrane</keyword>
<dbReference type="PATRIC" id="fig|45067.4.peg.1080"/>
<dbReference type="Proteomes" id="UP000054869">
    <property type="component" value="Unassembled WGS sequence"/>
</dbReference>
<keyword evidence="2" id="KW-1133">Transmembrane helix</keyword>
<feature type="region of interest" description="Disordered" evidence="1">
    <location>
        <begin position="621"/>
        <end position="641"/>
    </location>
</feature>
<comment type="caution">
    <text evidence="3">The sequence shown here is derived from an EMBL/GenBank/DDBJ whole genome shotgun (WGS) entry which is preliminary data.</text>
</comment>
<evidence type="ECO:0000256" key="2">
    <source>
        <dbReference type="SAM" id="Phobius"/>
    </source>
</evidence>
<accession>A0A0W0VRU0</accession>
<dbReference type="AlphaFoldDB" id="A0A0W0VRU0"/>
<gene>
    <name evidence="3" type="ORF">Llan_1033</name>
</gene>
<evidence type="ECO:0000313" key="4">
    <source>
        <dbReference type="Proteomes" id="UP000054869"/>
    </source>
</evidence>
<organism evidence="3 4">
    <name type="scientific">Legionella lansingensis</name>
    <dbReference type="NCBI Taxonomy" id="45067"/>
    <lineage>
        <taxon>Bacteria</taxon>
        <taxon>Pseudomonadati</taxon>
        <taxon>Pseudomonadota</taxon>
        <taxon>Gammaproteobacteria</taxon>
        <taxon>Legionellales</taxon>
        <taxon>Legionellaceae</taxon>
        <taxon>Legionella</taxon>
    </lineage>
</organism>
<proteinExistence type="predicted"/>
<evidence type="ECO:0000313" key="3">
    <source>
        <dbReference type="EMBL" id="KTD22792.1"/>
    </source>
</evidence>
<feature type="transmembrane region" description="Helical" evidence="2">
    <location>
        <begin position="432"/>
        <end position="456"/>
    </location>
</feature>